<keyword evidence="1" id="KW-0812">Transmembrane</keyword>
<keyword evidence="1" id="KW-0472">Membrane</keyword>
<dbReference type="SUPFAM" id="SSF52058">
    <property type="entry name" value="L domain-like"/>
    <property type="match status" value="1"/>
</dbReference>
<proteinExistence type="predicted"/>
<dbReference type="Proteomes" id="UP000030745">
    <property type="component" value="Unassembled WGS sequence"/>
</dbReference>
<dbReference type="GeneID" id="24127301"/>
<dbReference type="RefSeq" id="XP_012199414.1">
    <property type="nucleotide sequence ID" value="XM_012344024.1"/>
</dbReference>
<name>A0A067CTB5_SAPPC</name>
<feature type="transmembrane region" description="Helical" evidence="1">
    <location>
        <begin position="296"/>
        <end position="316"/>
    </location>
</feature>
<dbReference type="VEuPathDB" id="FungiDB:SPRG_04883"/>
<dbReference type="KEGG" id="spar:SPRG_04883"/>
<dbReference type="EMBL" id="KK583204">
    <property type="protein sequence ID" value="KDO29766.1"/>
    <property type="molecule type" value="Genomic_DNA"/>
</dbReference>
<feature type="transmembrane region" description="Helical" evidence="1">
    <location>
        <begin position="161"/>
        <end position="180"/>
    </location>
</feature>
<feature type="transmembrane region" description="Helical" evidence="1">
    <location>
        <begin position="187"/>
        <end position="204"/>
    </location>
</feature>
<feature type="transmembrane region" description="Helical" evidence="1">
    <location>
        <begin position="86"/>
        <end position="109"/>
    </location>
</feature>
<keyword evidence="3" id="KW-1185">Reference proteome</keyword>
<dbReference type="OMA" id="QLLWWGH"/>
<evidence type="ECO:0000313" key="3">
    <source>
        <dbReference type="Proteomes" id="UP000030745"/>
    </source>
</evidence>
<keyword evidence="1" id="KW-1133">Transmembrane helix</keyword>
<dbReference type="Gene3D" id="3.80.10.10">
    <property type="entry name" value="Ribonuclease Inhibitor"/>
    <property type="match status" value="1"/>
</dbReference>
<dbReference type="OrthoDB" id="110711at2759"/>
<dbReference type="InterPro" id="IPR032675">
    <property type="entry name" value="LRR_dom_sf"/>
</dbReference>
<sequence>MVVRVEAYLASTDDVADLGLPSPPKLRVFGEPLASPPSRHVISRTSYQLLWWGHLVSQGLILYVLLLRVQAALATTACEASVLNLLLLGGAMCLSTLDMSALVVASLAAKRLRFTRPRLACEASLATWSAEPPAIHLVGGGALVLWLAQLYDASYFSCSHTVSYVVLGLWCLVSCGTVHLGSIGRATWLWCLQTMTLLLLGLWTPSAPPTVWGPSLTAAYHQSLQAGIFAVQSILTTWVLWLLPQLVQPSRLVSSPLKVRQWTSRPPSAAASTTPALHKAKPTWPRLVRWTTRSQVLLVLAAVAWEGFCVAVRRTLPGCDMSRAQLFTLAPSCLVYTSRDCKSVPMLPRLMALRLLDCTYTALPALEMLALELINCTTTNTTWDFLPTTTAFVVLRNVTLHDAMFPSALLSKPHVHMESSMVTQWPLNVITSALKTLVVANTQLPFPPTHIRLPNLVALHFTNNNASVIEAVQEDNALRLLNVSHNPLTHLPPSVWQLPHVHTVDVRMTQMSSVPARLSPSLRIIFATMSPLCAAIEAFYGSLDPMHLGISFARSDASLIQCRHDA</sequence>
<evidence type="ECO:0000256" key="1">
    <source>
        <dbReference type="SAM" id="Phobius"/>
    </source>
</evidence>
<gene>
    <name evidence="2" type="ORF">SPRG_04883</name>
</gene>
<feature type="transmembrane region" description="Helical" evidence="1">
    <location>
        <begin position="49"/>
        <end position="66"/>
    </location>
</feature>
<evidence type="ECO:0000313" key="2">
    <source>
        <dbReference type="EMBL" id="KDO29766.1"/>
    </source>
</evidence>
<feature type="transmembrane region" description="Helical" evidence="1">
    <location>
        <begin position="224"/>
        <end position="243"/>
    </location>
</feature>
<reference evidence="2 3" key="1">
    <citation type="journal article" date="2013" name="PLoS Genet.">
        <title>Distinctive expansion of potential virulence genes in the genome of the oomycete fish pathogen Saprolegnia parasitica.</title>
        <authorList>
            <person name="Jiang R.H."/>
            <person name="de Bruijn I."/>
            <person name="Haas B.J."/>
            <person name="Belmonte R."/>
            <person name="Lobach L."/>
            <person name="Christie J."/>
            <person name="van den Ackerveken G."/>
            <person name="Bottin A."/>
            <person name="Bulone V."/>
            <person name="Diaz-Moreno S.M."/>
            <person name="Dumas B."/>
            <person name="Fan L."/>
            <person name="Gaulin E."/>
            <person name="Govers F."/>
            <person name="Grenville-Briggs L.J."/>
            <person name="Horner N.R."/>
            <person name="Levin J.Z."/>
            <person name="Mammella M."/>
            <person name="Meijer H.J."/>
            <person name="Morris P."/>
            <person name="Nusbaum C."/>
            <person name="Oome S."/>
            <person name="Phillips A.J."/>
            <person name="van Rooyen D."/>
            <person name="Rzeszutek E."/>
            <person name="Saraiva M."/>
            <person name="Secombes C.J."/>
            <person name="Seidl M.F."/>
            <person name="Snel B."/>
            <person name="Stassen J.H."/>
            <person name="Sykes S."/>
            <person name="Tripathy S."/>
            <person name="van den Berg H."/>
            <person name="Vega-Arreguin J.C."/>
            <person name="Wawra S."/>
            <person name="Young S.K."/>
            <person name="Zeng Q."/>
            <person name="Dieguez-Uribeondo J."/>
            <person name="Russ C."/>
            <person name="Tyler B.M."/>
            <person name="van West P."/>
        </authorList>
    </citation>
    <scope>NUCLEOTIDE SEQUENCE [LARGE SCALE GENOMIC DNA]</scope>
    <source>
        <strain evidence="2 3">CBS 223.65</strain>
    </source>
</reference>
<organism evidence="2 3">
    <name type="scientific">Saprolegnia parasitica (strain CBS 223.65)</name>
    <dbReference type="NCBI Taxonomy" id="695850"/>
    <lineage>
        <taxon>Eukaryota</taxon>
        <taxon>Sar</taxon>
        <taxon>Stramenopiles</taxon>
        <taxon>Oomycota</taxon>
        <taxon>Saprolegniomycetes</taxon>
        <taxon>Saprolegniales</taxon>
        <taxon>Saprolegniaceae</taxon>
        <taxon>Saprolegnia</taxon>
    </lineage>
</organism>
<accession>A0A067CTB5</accession>
<protein>
    <submittedName>
        <fullName evidence="2">Uncharacterized protein</fullName>
    </submittedName>
</protein>
<dbReference type="AlphaFoldDB" id="A0A067CTB5"/>
<feature type="transmembrane region" description="Helical" evidence="1">
    <location>
        <begin position="130"/>
        <end position="149"/>
    </location>
</feature>